<dbReference type="InterPro" id="IPR008754">
    <property type="entry name" value="Peptidase_M43"/>
</dbReference>
<evidence type="ECO:0000313" key="12">
    <source>
        <dbReference type="Proteomes" id="UP000253383"/>
    </source>
</evidence>
<dbReference type="InterPro" id="IPR026444">
    <property type="entry name" value="Secre_tail"/>
</dbReference>
<keyword evidence="3" id="KW-0479">Metal-binding</keyword>
<proteinExistence type="inferred from homology"/>
<dbReference type="Pfam" id="PF05572">
    <property type="entry name" value="Peptidase_M43"/>
    <property type="match status" value="1"/>
</dbReference>
<feature type="chain" id="PRO_5016851684" evidence="9">
    <location>
        <begin position="24"/>
        <end position="803"/>
    </location>
</feature>
<dbReference type="NCBIfam" id="TIGR04183">
    <property type="entry name" value="Por_Secre_tail"/>
    <property type="match status" value="1"/>
</dbReference>
<evidence type="ECO:0000256" key="9">
    <source>
        <dbReference type="SAM" id="SignalP"/>
    </source>
</evidence>
<dbReference type="InterPro" id="IPR024079">
    <property type="entry name" value="MetalloPept_cat_dom_sf"/>
</dbReference>
<keyword evidence="6" id="KW-0862">Zinc</keyword>
<keyword evidence="12" id="KW-1185">Reference proteome</keyword>
<organism evidence="11 12">
    <name type="scientific">Larkinella punicea</name>
    <dbReference type="NCBI Taxonomy" id="2315727"/>
    <lineage>
        <taxon>Bacteria</taxon>
        <taxon>Pseudomonadati</taxon>
        <taxon>Bacteroidota</taxon>
        <taxon>Cytophagia</taxon>
        <taxon>Cytophagales</taxon>
        <taxon>Spirosomataceae</taxon>
        <taxon>Larkinella</taxon>
    </lineage>
</organism>
<dbReference type="SUPFAM" id="SSF49299">
    <property type="entry name" value="PKD domain"/>
    <property type="match status" value="1"/>
</dbReference>
<dbReference type="PANTHER" id="PTHR47466">
    <property type="match status" value="1"/>
</dbReference>
<dbReference type="CDD" id="cd04275">
    <property type="entry name" value="ZnMc_pappalysin_like"/>
    <property type="match status" value="1"/>
</dbReference>
<dbReference type="GO" id="GO:0008237">
    <property type="term" value="F:metallopeptidase activity"/>
    <property type="evidence" value="ECO:0007669"/>
    <property type="project" value="UniProtKB-KW"/>
</dbReference>
<dbReference type="GO" id="GO:0046872">
    <property type="term" value="F:metal ion binding"/>
    <property type="evidence" value="ECO:0007669"/>
    <property type="project" value="UniProtKB-KW"/>
</dbReference>
<dbReference type="InterPro" id="IPR022409">
    <property type="entry name" value="PKD/Chitinase_dom"/>
</dbReference>
<evidence type="ECO:0000256" key="7">
    <source>
        <dbReference type="ARBA" id="ARBA00023049"/>
    </source>
</evidence>
<dbReference type="Pfam" id="PF00801">
    <property type="entry name" value="PKD"/>
    <property type="match status" value="1"/>
</dbReference>
<comment type="caution">
    <text evidence="11">The sequence shown here is derived from an EMBL/GenBank/DDBJ whole genome shotgun (WGS) entry which is preliminary data.</text>
</comment>
<dbReference type="InterPro" id="IPR013783">
    <property type="entry name" value="Ig-like_fold"/>
</dbReference>
<evidence type="ECO:0000256" key="5">
    <source>
        <dbReference type="ARBA" id="ARBA00022801"/>
    </source>
</evidence>
<evidence type="ECO:0000256" key="1">
    <source>
        <dbReference type="ARBA" id="ARBA00008721"/>
    </source>
</evidence>
<keyword evidence="5" id="KW-0378">Hydrolase</keyword>
<dbReference type="PROSITE" id="PS50093">
    <property type="entry name" value="PKD"/>
    <property type="match status" value="1"/>
</dbReference>
<evidence type="ECO:0000256" key="6">
    <source>
        <dbReference type="ARBA" id="ARBA00022833"/>
    </source>
</evidence>
<dbReference type="SMART" id="SM00089">
    <property type="entry name" value="PKD"/>
    <property type="match status" value="2"/>
</dbReference>
<dbReference type="RefSeq" id="WP_114407092.1">
    <property type="nucleotide sequence ID" value="NZ_QOWE01000012.1"/>
</dbReference>
<dbReference type="Gene3D" id="2.60.40.10">
    <property type="entry name" value="Immunoglobulins"/>
    <property type="match status" value="1"/>
</dbReference>
<evidence type="ECO:0000256" key="4">
    <source>
        <dbReference type="ARBA" id="ARBA00022729"/>
    </source>
</evidence>
<dbReference type="OrthoDB" id="6278496at2"/>
<evidence type="ECO:0000256" key="8">
    <source>
        <dbReference type="ARBA" id="ARBA00023157"/>
    </source>
</evidence>
<reference evidence="11 12" key="1">
    <citation type="submission" date="2018-07" db="EMBL/GenBank/DDBJ databases">
        <title>Genome analysis of Larkinella rosea.</title>
        <authorList>
            <person name="Zhou Z."/>
            <person name="Wang G."/>
        </authorList>
    </citation>
    <scope>NUCLEOTIDE SEQUENCE [LARGE SCALE GENOMIC DNA]</scope>
    <source>
        <strain evidence="12">zzj9</strain>
    </source>
</reference>
<dbReference type="Proteomes" id="UP000253383">
    <property type="component" value="Unassembled WGS sequence"/>
</dbReference>
<dbReference type="AlphaFoldDB" id="A0A368JQ02"/>
<dbReference type="InterPro" id="IPR035986">
    <property type="entry name" value="PKD_dom_sf"/>
</dbReference>
<gene>
    <name evidence="11" type="ORF">DUE52_15630</name>
</gene>
<keyword evidence="2" id="KW-0645">Protease</keyword>
<dbReference type="EMBL" id="QOWE01000012">
    <property type="protein sequence ID" value="RCR68673.1"/>
    <property type="molecule type" value="Genomic_DNA"/>
</dbReference>
<feature type="domain" description="PKD" evidence="10">
    <location>
        <begin position="366"/>
        <end position="452"/>
    </location>
</feature>
<dbReference type="SUPFAM" id="SSF55486">
    <property type="entry name" value="Metalloproteases ('zincins'), catalytic domain"/>
    <property type="match status" value="1"/>
</dbReference>
<evidence type="ECO:0000256" key="3">
    <source>
        <dbReference type="ARBA" id="ARBA00022723"/>
    </source>
</evidence>
<dbReference type="Pfam" id="PF18962">
    <property type="entry name" value="Por_Secre_tail"/>
    <property type="match status" value="1"/>
</dbReference>
<name>A0A368JQ02_9BACT</name>
<evidence type="ECO:0000256" key="2">
    <source>
        <dbReference type="ARBA" id="ARBA00022670"/>
    </source>
</evidence>
<comment type="similarity">
    <text evidence="1">Belongs to the peptidase M43B family.</text>
</comment>
<keyword evidence="7" id="KW-0482">Metalloprotease</keyword>
<keyword evidence="4 9" id="KW-0732">Signal</keyword>
<dbReference type="Gene3D" id="3.40.390.10">
    <property type="entry name" value="Collagenase (Catalytic Domain)"/>
    <property type="match status" value="1"/>
</dbReference>
<feature type="signal peptide" evidence="9">
    <location>
        <begin position="1"/>
        <end position="23"/>
    </location>
</feature>
<sequence length="803" mass="87071">MLKRILFSVALLVCGFYSGSAQQIPAWQQLASQPAREQCATMQMDSALRAKYPEMGSRAAFEKTLQERIEQIKKLERTGRLADVVLTIPVVVHVVHAGEAVGTGRNISEAQVKAQLETLNEDFRRKPGTRGFNDNANGADIEIEFCLAAINPTGGTITERGIDRVNGASNFGKSTWSKADIDGVLKPNTFWDPEKYFNIWVVDFAASDDRLLGYAQFPSQSTLPGLSPNSGAGSTDGVVIRYQSFGNAEKGNFPVMQAPYNLGRTLTHEVGHWLGLIHIWGDANCGNDFVDDTPTQASESRGCQKGRVSCGGTNMVENYMDYSDDACFNIFTRGQKTRMRAVMQVAVRRANLVNANVCGTSVVARPSANFRAENLRVLLGGQVRFTDLSTNFPTSWAWTFEGGTPSTSTEQNPVVTYNEPGKFRVTLVASNAAGSSAPFVRELYIEVLNVGLCADQTNFSGTRTVLRQPGGTGYVAGQNSRRTRAVSEFFDNSLSYNNMHGASLRFGVAKAARGATTESIVTVTVWNARGFQNGPGAVLETKEVPLRTILEDVANNRATSIVFDRNVPLSGLPFHIGIELTYVAGDTVALTTTRDGESLLGTSWEQNANGEWERYRVRQGLNVAHEITARVGMKPSVQLTASKQFVLPGEPVTLNARGASIFSWAGQNLSSTLGGQVIARPTQTTSYTVTGSGLDLCNATATARIYVQPGTITGVPTALPDEALTVSPNPSDGLTEVSFRNTSRGILTLSVRNVAGVEVLKQQYQKTDDGFEQTLDLRTMPGGLYLVEVRIGSQVVRKKVVKY</sequence>
<evidence type="ECO:0000313" key="11">
    <source>
        <dbReference type="EMBL" id="RCR68673.1"/>
    </source>
</evidence>
<evidence type="ECO:0000259" key="10">
    <source>
        <dbReference type="PROSITE" id="PS50093"/>
    </source>
</evidence>
<dbReference type="CDD" id="cd00146">
    <property type="entry name" value="PKD"/>
    <property type="match status" value="1"/>
</dbReference>
<dbReference type="PANTHER" id="PTHR47466:SF1">
    <property type="entry name" value="METALLOPROTEASE MEP1 (AFU_ORTHOLOGUE AFUA_1G07730)-RELATED"/>
    <property type="match status" value="1"/>
</dbReference>
<keyword evidence="8" id="KW-1015">Disulfide bond</keyword>
<accession>A0A368JQ02</accession>
<protein>
    <submittedName>
        <fullName evidence="11">PKD domain-containing protein</fullName>
    </submittedName>
</protein>
<dbReference type="InterPro" id="IPR000601">
    <property type="entry name" value="PKD_dom"/>
</dbReference>
<dbReference type="GO" id="GO:0006508">
    <property type="term" value="P:proteolysis"/>
    <property type="evidence" value="ECO:0007669"/>
    <property type="project" value="UniProtKB-KW"/>
</dbReference>